<dbReference type="Proteomes" id="UP000189137">
    <property type="component" value="Unassembled WGS sequence"/>
</dbReference>
<reference evidence="1 2" key="1">
    <citation type="submission" date="2017-02" db="EMBL/GenBank/DDBJ databases">
        <authorList>
            <consortium name="Pathogen Informatics"/>
        </authorList>
    </citation>
    <scope>NUCLEOTIDE SEQUENCE [LARGE SCALE GENOMIC DNA]</scope>
    <source>
        <strain evidence="1 2">VRECD0157</strain>
    </source>
</reference>
<dbReference type="AlphaFoldDB" id="A0A9X8RLJ7"/>
<comment type="caution">
    <text evidence="1">The sequence shown here is derived from an EMBL/GenBank/DDBJ whole genome shotgun (WGS) entry which is preliminary data.</text>
</comment>
<proteinExistence type="predicted"/>
<name>A0A9X8RLJ7_CLODI</name>
<gene>
    <name evidence="1" type="ORF">SAMEA3375112_03338</name>
</gene>
<dbReference type="RefSeq" id="WP_021402166.1">
    <property type="nucleotide sequence ID" value="NZ_CAACYX010000013.1"/>
</dbReference>
<accession>A0A9X8RLJ7</accession>
<evidence type="ECO:0000313" key="2">
    <source>
        <dbReference type="Proteomes" id="UP000189137"/>
    </source>
</evidence>
<evidence type="ECO:0000313" key="1">
    <source>
        <dbReference type="EMBL" id="SJS98525.1"/>
    </source>
</evidence>
<protein>
    <submittedName>
        <fullName evidence="1">Uncharacterized protein</fullName>
    </submittedName>
</protein>
<dbReference type="EMBL" id="FUPS01000014">
    <property type="protein sequence ID" value="SJS98525.1"/>
    <property type="molecule type" value="Genomic_DNA"/>
</dbReference>
<sequence>MEKEITIKIKMEERWINDFCSMLKMMENLGDVGSSKIVGIYSDGDGDFRPKFEIDTDFEKVHPKTNKIDMKIYDAE</sequence>
<organism evidence="1 2">
    <name type="scientific">Clostridioides difficile</name>
    <name type="common">Peptoclostridium difficile</name>
    <dbReference type="NCBI Taxonomy" id="1496"/>
    <lineage>
        <taxon>Bacteria</taxon>
        <taxon>Bacillati</taxon>
        <taxon>Bacillota</taxon>
        <taxon>Clostridia</taxon>
        <taxon>Peptostreptococcales</taxon>
        <taxon>Peptostreptococcaceae</taxon>
        <taxon>Clostridioides</taxon>
    </lineage>
</organism>